<organism evidence="3 4">
    <name type="scientific">Sulfurospirillum cavolei</name>
    <dbReference type="NCBI Taxonomy" id="366522"/>
    <lineage>
        <taxon>Bacteria</taxon>
        <taxon>Pseudomonadati</taxon>
        <taxon>Campylobacterota</taxon>
        <taxon>Epsilonproteobacteria</taxon>
        <taxon>Campylobacterales</taxon>
        <taxon>Sulfurospirillaceae</taxon>
        <taxon>Sulfurospirillum</taxon>
    </lineage>
</organism>
<dbReference type="PROSITE" id="PS51084">
    <property type="entry name" value="HIT_2"/>
    <property type="match status" value="1"/>
</dbReference>
<evidence type="ECO:0000313" key="4">
    <source>
        <dbReference type="Proteomes" id="UP000231638"/>
    </source>
</evidence>
<evidence type="ECO:0000313" key="3">
    <source>
        <dbReference type="EMBL" id="DAB36444.1"/>
    </source>
</evidence>
<evidence type="ECO:0000256" key="1">
    <source>
        <dbReference type="PROSITE-ProRule" id="PRU00464"/>
    </source>
</evidence>
<sequence length="128" mass="15252">MNENIYENDFFYLQKENASIPWVKIFSRHPYKELSDCDEKTRSVLLDAMLVVEKTMLDFYAPDKINIAMFGNYVPHLHIHVMARFQNDTHFPESMWGTQQRESQLFLPSFEAFVTVLRENLSAKEKLW</sequence>
<dbReference type="InterPro" id="IPR011146">
    <property type="entry name" value="HIT-like"/>
</dbReference>
<dbReference type="AlphaFoldDB" id="A0A2D3WFF4"/>
<evidence type="ECO:0000259" key="2">
    <source>
        <dbReference type="PROSITE" id="PS51084"/>
    </source>
</evidence>
<dbReference type="EMBL" id="DLUG01000132">
    <property type="protein sequence ID" value="DAB36444.1"/>
    <property type="molecule type" value="Genomic_DNA"/>
</dbReference>
<feature type="domain" description="HIT" evidence="2">
    <location>
        <begin position="1"/>
        <end position="91"/>
    </location>
</feature>
<feature type="short sequence motif" description="Histidine triad motif" evidence="1">
    <location>
        <begin position="76"/>
        <end position="80"/>
    </location>
</feature>
<accession>A0A2D3WFF4</accession>
<protein>
    <submittedName>
        <fullName evidence="3">HIT family protein</fullName>
    </submittedName>
</protein>
<dbReference type="Gene3D" id="3.30.428.10">
    <property type="entry name" value="HIT-like"/>
    <property type="match status" value="1"/>
</dbReference>
<dbReference type="GO" id="GO:0003824">
    <property type="term" value="F:catalytic activity"/>
    <property type="evidence" value="ECO:0007669"/>
    <property type="project" value="InterPro"/>
</dbReference>
<dbReference type="InterPro" id="IPR036265">
    <property type="entry name" value="HIT-like_sf"/>
</dbReference>
<proteinExistence type="predicted"/>
<name>A0A2D3WFF4_9BACT</name>
<dbReference type="STRING" id="366522.GCA_001548055_00734"/>
<dbReference type="Proteomes" id="UP000231638">
    <property type="component" value="Unassembled WGS sequence"/>
</dbReference>
<gene>
    <name evidence="3" type="ORF">CFH80_04885</name>
</gene>
<comment type="caution">
    <text evidence="3">The sequence shown here is derived from an EMBL/GenBank/DDBJ whole genome shotgun (WGS) entry which is preliminary data.</text>
</comment>
<reference evidence="3 4" key="1">
    <citation type="journal article" date="2017" name="Front. Microbiol.">
        <title>Comparative Genomic Analysis of the Class Epsilonproteobacteria and Proposed Reclassification to Epsilonbacteraeota (phyl. nov.).</title>
        <authorList>
            <person name="Waite D.W."/>
            <person name="Vanwonterghem I."/>
            <person name="Rinke C."/>
            <person name="Parks D.H."/>
            <person name="Zhang Y."/>
            <person name="Takai K."/>
            <person name="Sievert S.M."/>
            <person name="Simon J."/>
            <person name="Campbell B.J."/>
            <person name="Hanson T.E."/>
            <person name="Woyke T."/>
            <person name="Klotz M.G."/>
            <person name="Hugenholtz P."/>
        </authorList>
    </citation>
    <scope>NUCLEOTIDE SEQUENCE [LARGE SCALE GENOMIC DNA]</scope>
    <source>
        <strain evidence="3">UBA11420</strain>
    </source>
</reference>
<dbReference type="SUPFAM" id="SSF54197">
    <property type="entry name" value="HIT-like"/>
    <property type="match status" value="1"/>
</dbReference>
<dbReference type="Pfam" id="PF01230">
    <property type="entry name" value="HIT"/>
    <property type="match status" value="1"/>
</dbReference>